<name>A0A915D1I4_9BILA</name>
<dbReference type="WBParaSite" id="jg1485">
    <property type="protein sequence ID" value="jg1485"/>
    <property type="gene ID" value="jg1485"/>
</dbReference>
<reference evidence="3" key="1">
    <citation type="submission" date="2022-11" db="UniProtKB">
        <authorList>
            <consortium name="WormBaseParasite"/>
        </authorList>
    </citation>
    <scope>IDENTIFICATION</scope>
</reference>
<feature type="transmembrane region" description="Helical" evidence="1">
    <location>
        <begin position="238"/>
        <end position="263"/>
    </location>
</feature>
<evidence type="ECO:0000313" key="3">
    <source>
        <dbReference type="WBParaSite" id="jg1485"/>
    </source>
</evidence>
<keyword evidence="1" id="KW-0812">Transmembrane</keyword>
<proteinExistence type="predicted"/>
<keyword evidence="1" id="KW-1133">Transmembrane helix</keyword>
<keyword evidence="2" id="KW-1185">Reference proteome</keyword>
<dbReference type="Proteomes" id="UP000887574">
    <property type="component" value="Unplaced"/>
</dbReference>
<evidence type="ECO:0000313" key="2">
    <source>
        <dbReference type="Proteomes" id="UP000887574"/>
    </source>
</evidence>
<protein>
    <submittedName>
        <fullName evidence="3">Uncharacterized protein</fullName>
    </submittedName>
</protein>
<evidence type="ECO:0000256" key="1">
    <source>
        <dbReference type="SAM" id="Phobius"/>
    </source>
</evidence>
<organism evidence="2 3">
    <name type="scientific">Ditylenchus dipsaci</name>
    <dbReference type="NCBI Taxonomy" id="166011"/>
    <lineage>
        <taxon>Eukaryota</taxon>
        <taxon>Metazoa</taxon>
        <taxon>Ecdysozoa</taxon>
        <taxon>Nematoda</taxon>
        <taxon>Chromadorea</taxon>
        <taxon>Rhabditida</taxon>
        <taxon>Tylenchina</taxon>
        <taxon>Tylenchomorpha</taxon>
        <taxon>Sphaerularioidea</taxon>
        <taxon>Anguinidae</taxon>
        <taxon>Anguininae</taxon>
        <taxon>Ditylenchus</taxon>
    </lineage>
</organism>
<keyword evidence="1" id="KW-0472">Membrane</keyword>
<accession>A0A915D1I4</accession>
<dbReference type="AlphaFoldDB" id="A0A915D1I4"/>
<sequence length="283" mass="31750">MLDSMMDAAQESLAVPALSSRSFKGSITYLFFKRACNLSWMSSRLNLKNQLQLSSSKCRQLQVSFYPEKKVLSICGPLYRKLRLACGVCAEENESLPTILLKKGSPKSITQAIVAPSPDKIDFTIMPLDYTTKDLINKVKYSYCDGCSMDLVWEKGDGFFTQKEGGDSDVKASESKNISIWIQDKQVKFRTKKSLLYNDACRLEDLQCDYQIGFPPEYRVFVPQIDPTTVAASQALKWWDIVAICAAVVVVLVVVGIAIWCIYRYYKPALPATAEANLSLQLL</sequence>